<evidence type="ECO:0000313" key="2">
    <source>
        <dbReference type="EMBL" id="MFD0998662.1"/>
    </source>
</evidence>
<sequence>MRTLTTLAIAAWMFVHFVSEDLLAQTPGLIVKPAVAGKSVLDPNLDNYTSSDNEGFVSNDEGESEIPFVPIVLVSPEPTSDLATGPSCGFTDLVDDATSYSAAYTYISGSNWLFRFRLGNYATNSKGYSILLDTDGLFGNSGTLKDPNYTTGNPGFEIEIILVTNHGVRLYDADGTASPTLRTTLSHDDYSQKSVAFTTNCSNPDYFYDFYIPIATITTYFPSFSASTTVRMVANTVISTQSVLQGGPSDIGGINDGTYAGNYSNAWTAVVNASVPTAPSNFNSGFPAVRSATPVVNSPLSVGATSVSGTSTEANGTVINVYVNGVSVGATTVTGGTWTLSGIAALTLSASVKATATATGKSVSYDSNAVTVGATCSLAPPAASCQSNKGIGGSGPTGAAAGTTIAFYGPNVPGTFFTSVTTNASNTFLYNCAGGTTNCTGGGPNCITSGIYWITAQESGKCQSPKTTTVCIGTSGTATTPVITTNPILATTTTITGTATAGNTVLLHINGYLQASTTATGGNWTFSGLTLTLGQSVSVYTVQTGQCISSAATRSVTETSTAPVVKSPIVTGATSVSGTSVEAAGTTITLYKTGVSAGTTTVDANGNWTITGLSPALAGGNLIKATATASGESVSGFSNEVTVQSRTTAPVITGTYLEGALAVGGTSSALTGSTITLYIDGVALGTGVVAAGLWTIVTLVTDLYPGGVLTATATETGNAESLPSTSVTVTCALPSGSLGINILTGTTCVNTKASLQVLLSESNVIYTLRNFANTSDAGSSTLGTGGTVTLQSFRITATQTFIIKAVKIPNTACNSSLSTMATVTVTPPSNTTGVLSGDYFWTGSSSNNYWTDDANWVKWNGTAFETVGVSPTTTDNVVIKPMETCITNQPIIITSATATTPAVAKNITIASGATLSLENTPSERAITLTGNWSNSGTLVPNRGTIKFNGGTTQTIYSASGSETFSSIIIEGNNTVVQPLVDVSLNTNGVLNLNGGALNLNGRKVTALNPSASAIVRTSPGCVISESQNANGELRWAIGNTTATNYVFPMGNASKVYIPVTVNLASGNAGTLGVNTLFATQSSPAAWPTGSEAVTSVATPAQALRRYWHFSSTQAAGTYTATVTFSFANTEDPTAGISDITTNGIKMQRWNGTNAWNAALSGQSFSNTSPTRTVVVPDITQFSWWSGGNNGQSPLPIELLYFKGYNDHDENVLEWATATETNNYFFSVDRSKDGINFYALDSIPAAGNSTTRKDYTFRDRRPLPGLNYYRLKQIDFDLKYTHSNIVPIFSDRDASFNCILFPNPTRGELPILYITADRKQNVSIHIYDSFGVLRYTALVEVSENKTDYPLTGSHFKELPQGIYILQVSNGENTVKQSIVIN</sequence>
<dbReference type="NCBIfam" id="TIGR04183">
    <property type="entry name" value="Por_Secre_tail"/>
    <property type="match status" value="1"/>
</dbReference>
<reference evidence="3" key="1">
    <citation type="journal article" date="2019" name="Int. J. Syst. Evol. Microbiol.">
        <title>The Global Catalogue of Microorganisms (GCM) 10K type strain sequencing project: providing services to taxonomists for standard genome sequencing and annotation.</title>
        <authorList>
            <consortium name="The Broad Institute Genomics Platform"/>
            <consortium name="The Broad Institute Genome Sequencing Center for Infectious Disease"/>
            <person name="Wu L."/>
            <person name="Ma J."/>
        </authorList>
    </citation>
    <scope>NUCLEOTIDE SEQUENCE [LARGE SCALE GENOMIC DNA]</scope>
    <source>
        <strain evidence="3">CCUG 58938</strain>
    </source>
</reference>
<dbReference type="InterPro" id="IPR013783">
    <property type="entry name" value="Ig-like_fold"/>
</dbReference>
<feature type="domain" description="Secretion system C-terminal sorting" evidence="1">
    <location>
        <begin position="1299"/>
        <end position="1378"/>
    </location>
</feature>
<protein>
    <submittedName>
        <fullName evidence="2">T9SS type A sorting domain-containing protein</fullName>
    </submittedName>
</protein>
<evidence type="ECO:0000313" key="3">
    <source>
        <dbReference type="Proteomes" id="UP001597112"/>
    </source>
</evidence>
<proteinExistence type="predicted"/>
<dbReference type="Proteomes" id="UP001597112">
    <property type="component" value="Unassembled WGS sequence"/>
</dbReference>
<dbReference type="Gene3D" id="2.60.40.10">
    <property type="entry name" value="Immunoglobulins"/>
    <property type="match status" value="1"/>
</dbReference>
<name>A0ABW3JXT5_9BACT</name>
<organism evidence="2 3">
    <name type="scientific">Ohtaekwangia kribbensis</name>
    <dbReference type="NCBI Taxonomy" id="688913"/>
    <lineage>
        <taxon>Bacteria</taxon>
        <taxon>Pseudomonadati</taxon>
        <taxon>Bacteroidota</taxon>
        <taxon>Cytophagia</taxon>
        <taxon>Cytophagales</taxon>
        <taxon>Fulvivirgaceae</taxon>
        <taxon>Ohtaekwangia</taxon>
    </lineage>
</organism>
<evidence type="ECO:0000259" key="1">
    <source>
        <dbReference type="Pfam" id="PF18962"/>
    </source>
</evidence>
<gene>
    <name evidence="2" type="ORF">ACFQ21_05060</name>
</gene>
<dbReference type="EMBL" id="JBHTKA010000001">
    <property type="protein sequence ID" value="MFD0998662.1"/>
    <property type="molecule type" value="Genomic_DNA"/>
</dbReference>
<comment type="caution">
    <text evidence="2">The sequence shown here is derived from an EMBL/GenBank/DDBJ whole genome shotgun (WGS) entry which is preliminary data.</text>
</comment>
<dbReference type="Pfam" id="PF18962">
    <property type="entry name" value="Por_Secre_tail"/>
    <property type="match status" value="1"/>
</dbReference>
<keyword evidence="3" id="KW-1185">Reference proteome</keyword>
<dbReference type="InterPro" id="IPR026444">
    <property type="entry name" value="Secre_tail"/>
</dbReference>
<accession>A0ABW3JXT5</accession>
<dbReference type="RefSeq" id="WP_377575726.1">
    <property type="nucleotide sequence ID" value="NZ_JBHTKA010000001.1"/>
</dbReference>